<protein>
    <submittedName>
        <fullName evidence="1">Uncharacterized protein</fullName>
    </submittedName>
</protein>
<sequence length="49" mass="6312">MMRKDLNYLNTNCRMYDMHFTETEFMNQTTYLEWYSNYFLMYQIHRILP</sequence>
<evidence type="ECO:0000313" key="2">
    <source>
        <dbReference type="Proteomes" id="UP001208570"/>
    </source>
</evidence>
<dbReference type="AlphaFoldDB" id="A0AAD9K8M5"/>
<name>A0AAD9K8M5_9ANNE</name>
<feature type="non-terminal residue" evidence="1">
    <location>
        <position position="49"/>
    </location>
</feature>
<keyword evidence="2" id="KW-1185">Reference proteome</keyword>
<evidence type="ECO:0000313" key="1">
    <source>
        <dbReference type="EMBL" id="KAK2166033.1"/>
    </source>
</evidence>
<gene>
    <name evidence="1" type="ORF">LSH36_43g03030</name>
</gene>
<dbReference type="Proteomes" id="UP001208570">
    <property type="component" value="Unassembled WGS sequence"/>
</dbReference>
<comment type="caution">
    <text evidence="1">The sequence shown here is derived from an EMBL/GenBank/DDBJ whole genome shotgun (WGS) entry which is preliminary data.</text>
</comment>
<reference evidence="1" key="1">
    <citation type="journal article" date="2023" name="Mol. Biol. Evol.">
        <title>Third-Generation Sequencing Reveals the Adaptive Role of the Epigenome in Three Deep-Sea Polychaetes.</title>
        <authorList>
            <person name="Perez M."/>
            <person name="Aroh O."/>
            <person name="Sun Y."/>
            <person name="Lan Y."/>
            <person name="Juniper S.K."/>
            <person name="Young C.R."/>
            <person name="Angers B."/>
            <person name="Qian P.Y."/>
        </authorList>
    </citation>
    <scope>NUCLEOTIDE SEQUENCE</scope>
    <source>
        <strain evidence="1">P08H-3</strain>
    </source>
</reference>
<dbReference type="EMBL" id="JAODUP010000043">
    <property type="protein sequence ID" value="KAK2166033.1"/>
    <property type="molecule type" value="Genomic_DNA"/>
</dbReference>
<accession>A0AAD9K8M5</accession>
<organism evidence="1 2">
    <name type="scientific">Paralvinella palmiformis</name>
    <dbReference type="NCBI Taxonomy" id="53620"/>
    <lineage>
        <taxon>Eukaryota</taxon>
        <taxon>Metazoa</taxon>
        <taxon>Spiralia</taxon>
        <taxon>Lophotrochozoa</taxon>
        <taxon>Annelida</taxon>
        <taxon>Polychaeta</taxon>
        <taxon>Sedentaria</taxon>
        <taxon>Canalipalpata</taxon>
        <taxon>Terebellida</taxon>
        <taxon>Terebelliformia</taxon>
        <taxon>Alvinellidae</taxon>
        <taxon>Paralvinella</taxon>
    </lineage>
</organism>
<proteinExistence type="predicted"/>